<accession>A0ACC3ME59</accession>
<dbReference type="Proteomes" id="UP001281147">
    <property type="component" value="Unassembled WGS sequence"/>
</dbReference>
<evidence type="ECO:0000313" key="2">
    <source>
        <dbReference type="Proteomes" id="UP001281147"/>
    </source>
</evidence>
<evidence type="ECO:0000313" key="1">
    <source>
        <dbReference type="EMBL" id="KAK3686858.1"/>
    </source>
</evidence>
<comment type="caution">
    <text evidence="1">The sequence shown here is derived from an EMBL/GenBank/DDBJ whole genome shotgun (WGS) entry which is preliminary data.</text>
</comment>
<name>A0ACC3ME59_9PEZI</name>
<dbReference type="EMBL" id="JAUTXU010000299">
    <property type="protein sequence ID" value="KAK3686858.1"/>
    <property type="molecule type" value="Genomic_DNA"/>
</dbReference>
<gene>
    <name evidence="1" type="ORF">LTR37_019410</name>
</gene>
<organism evidence="1 2">
    <name type="scientific">Vermiconidia calcicola</name>
    <dbReference type="NCBI Taxonomy" id="1690605"/>
    <lineage>
        <taxon>Eukaryota</taxon>
        <taxon>Fungi</taxon>
        <taxon>Dikarya</taxon>
        <taxon>Ascomycota</taxon>
        <taxon>Pezizomycotina</taxon>
        <taxon>Dothideomycetes</taxon>
        <taxon>Dothideomycetidae</taxon>
        <taxon>Mycosphaerellales</taxon>
        <taxon>Extremaceae</taxon>
        <taxon>Vermiconidia</taxon>
    </lineage>
</organism>
<proteinExistence type="predicted"/>
<protein>
    <submittedName>
        <fullName evidence="1">Uncharacterized protein</fullName>
    </submittedName>
</protein>
<keyword evidence="2" id="KW-1185">Reference proteome</keyword>
<reference evidence="1" key="1">
    <citation type="submission" date="2023-07" db="EMBL/GenBank/DDBJ databases">
        <title>Black Yeasts Isolated from many extreme environments.</title>
        <authorList>
            <person name="Coleine C."/>
            <person name="Stajich J.E."/>
            <person name="Selbmann L."/>
        </authorList>
    </citation>
    <scope>NUCLEOTIDE SEQUENCE</scope>
    <source>
        <strain evidence="1">CCFEE 5714</strain>
    </source>
</reference>
<sequence>MFTRLHLLQRASVDVSRSKRGPATERSFTTFVSSDPARRAIFQSSSGGSLSESLSATNSVIGQEDNMARLNASRKSYFLSVTPVDYSLTDGTNIPPPQQPQPIETSRPYSPVQPPTPGAGPLTSHPTNTPPNEQQQYPQYSMWEPARDRTDSLPDADRSDSDANRERADSFANRKQPESFDNKERADSFRTPTSPASAAQHSSSSPQAQRQPQKGVRKLFSLTNLRSSFSSSRTSLSMPRGSSSHDAHHQQVTQSQLSQQNGVKRPSSPSMASTTVSSTASPRPLRHRKSGGNWFKRKSSMFLMNEELQAVDEDYSRPDRRFEPGPDTHLDDRPDTRESKRLKENTSPAPLLPEIGSLRGGRFSGGDLGWDEQAFKEQ</sequence>